<dbReference type="InterPro" id="IPR032818">
    <property type="entry name" value="DedA-like"/>
</dbReference>
<dbReference type="InterPro" id="IPR008462">
    <property type="entry name" value="CsbD"/>
</dbReference>
<sequence length="258" mass="27341">MQWAYVVIFVLLVLDCLLPVLPAETSVIAGGALAAGGQLQLPVVLVATVTAVAAGDLLTHEAARRGGRRLFGRWTRRGRPRRALAKTTSALHRWGGGIVAAGRFVPMGRTTVALVTGYARFPRRRFLPALLLGAVLWSCYMVSLGYIGGRVFDQPYAAAGVGSVVSLAVTAVFAVWQARAPLRAQGRTKTEGSAMSFTDKVEHKAEELKGAAKEKFGDATDNERLQAEGAAERAAAKAKQAGDHVKDAGADVKDAFTN</sequence>
<feature type="domain" description="VTT" evidence="11">
    <location>
        <begin position="22"/>
        <end position="146"/>
    </location>
</feature>
<reference evidence="12" key="1">
    <citation type="submission" date="2021-01" db="EMBL/GenBank/DDBJ databases">
        <title>Whole genome shotgun sequence of Dactylosporangium siamense NBRC 106093.</title>
        <authorList>
            <person name="Komaki H."/>
            <person name="Tamura T."/>
        </authorList>
    </citation>
    <scope>NUCLEOTIDE SEQUENCE</scope>
    <source>
        <strain evidence="12">NBRC 106093</strain>
    </source>
</reference>
<dbReference type="PANTHER" id="PTHR30353">
    <property type="entry name" value="INNER MEMBRANE PROTEIN DEDA-RELATED"/>
    <property type="match status" value="1"/>
</dbReference>
<keyword evidence="13" id="KW-1185">Reference proteome</keyword>
<gene>
    <name evidence="12" type="ORF">Dsi01nite_053610</name>
</gene>
<evidence type="ECO:0000256" key="4">
    <source>
        <dbReference type="ARBA" id="ARBA00022475"/>
    </source>
</evidence>
<comment type="similarity">
    <text evidence="2">Belongs to the UPF0337 (CsbD) family.</text>
</comment>
<dbReference type="Proteomes" id="UP000660611">
    <property type="component" value="Unassembled WGS sequence"/>
</dbReference>
<evidence type="ECO:0000256" key="1">
    <source>
        <dbReference type="ARBA" id="ARBA00004651"/>
    </source>
</evidence>
<evidence type="ECO:0000259" key="10">
    <source>
        <dbReference type="Pfam" id="PF05532"/>
    </source>
</evidence>
<evidence type="ECO:0000313" key="13">
    <source>
        <dbReference type="Proteomes" id="UP000660611"/>
    </source>
</evidence>
<comment type="caution">
    <text evidence="8">Lacks conserved residue(s) required for the propagation of feature annotation.</text>
</comment>
<organism evidence="12 13">
    <name type="scientific">Dactylosporangium siamense</name>
    <dbReference type="NCBI Taxonomy" id="685454"/>
    <lineage>
        <taxon>Bacteria</taxon>
        <taxon>Bacillati</taxon>
        <taxon>Actinomycetota</taxon>
        <taxon>Actinomycetes</taxon>
        <taxon>Micromonosporales</taxon>
        <taxon>Micromonosporaceae</taxon>
        <taxon>Dactylosporangium</taxon>
    </lineage>
</organism>
<dbReference type="SUPFAM" id="SSF69047">
    <property type="entry name" value="Hypothetical protein YjbJ"/>
    <property type="match status" value="1"/>
</dbReference>
<feature type="transmembrane region" description="Helical" evidence="8">
    <location>
        <begin position="39"/>
        <end position="59"/>
    </location>
</feature>
<evidence type="ECO:0000256" key="5">
    <source>
        <dbReference type="ARBA" id="ARBA00022692"/>
    </source>
</evidence>
<evidence type="ECO:0000313" key="12">
    <source>
        <dbReference type="EMBL" id="GIG47320.1"/>
    </source>
</evidence>
<dbReference type="InterPro" id="IPR036629">
    <property type="entry name" value="YjbJ_sf"/>
</dbReference>
<accession>A0A919UD53</accession>
<evidence type="ECO:0000256" key="3">
    <source>
        <dbReference type="ARBA" id="ARBA00010792"/>
    </source>
</evidence>
<keyword evidence="4 8" id="KW-1003">Cell membrane</keyword>
<feature type="region of interest" description="Disordered" evidence="9">
    <location>
        <begin position="227"/>
        <end position="258"/>
    </location>
</feature>
<name>A0A919UD53_9ACTN</name>
<feature type="domain" description="CsbD-like" evidence="10">
    <location>
        <begin position="199"/>
        <end position="248"/>
    </location>
</feature>
<feature type="transmembrane region" description="Helical" evidence="8">
    <location>
        <begin position="126"/>
        <end position="149"/>
    </location>
</feature>
<proteinExistence type="inferred from homology"/>
<feature type="transmembrane region" description="Helical" evidence="8">
    <location>
        <begin position="155"/>
        <end position="176"/>
    </location>
</feature>
<evidence type="ECO:0000259" key="11">
    <source>
        <dbReference type="Pfam" id="PF09335"/>
    </source>
</evidence>
<dbReference type="GO" id="GO:0005886">
    <property type="term" value="C:plasma membrane"/>
    <property type="evidence" value="ECO:0007669"/>
    <property type="project" value="UniProtKB-SubCell"/>
</dbReference>
<dbReference type="Pfam" id="PF09335">
    <property type="entry name" value="VTT_dom"/>
    <property type="match status" value="1"/>
</dbReference>
<dbReference type="InterPro" id="IPR032816">
    <property type="entry name" value="VTT_dom"/>
</dbReference>
<comment type="subcellular location">
    <subcellularLocation>
        <location evidence="1 8">Cell membrane</location>
        <topology evidence="1 8">Multi-pass membrane protein</topology>
    </subcellularLocation>
</comment>
<keyword evidence="5 8" id="KW-0812">Transmembrane</keyword>
<evidence type="ECO:0000256" key="7">
    <source>
        <dbReference type="ARBA" id="ARBA00023136"/>
    </source>
</evidence>
<comment type="caution">
    <text evidence="12">The sequence shown here is derived from an EMBL/GenBank/DDBJ whole genome shotgun (WGS) entry which is preliminary data.</text>
</comment>
<comment type="similarity">
    <text evidence="3 8">Belongs to the DedA family.</text>
</comment>
<evidence type="ECO:0000256" key="2">
    <source>
        <dbReference type="ARBA" id="ARBA00009129"/>
    </source>
</evidence>
<dbReference type="EMBL" id="BONQ01000083">
    <property type="protein sequence ID" value="GIG47320.1"/>
    <property type="molecule type" value="Genomic_DNA"/>
</dbReference>
<evidence type="ECO:0000256" key="6">
    <source>
        <dbReference type="ARBA" id="ARBA00022989"/>
    </source>
</evidence>
<dbReference type="PANTHER" id="PTHR30353:SF0">
    <property type="entry name" value="TRANSMEMBRANE PROTEIN"/>
    <property type="match status" value="1"/>
</dbReference>
<evidence type="ECO:0000256" key="9">
    <source>
        <dbReference type="SAM" id="MobiDB-lite"/>
    </source>
</evidence>
<keyword evidence="7 8" id="KW-0472">Membrane</keyword>
<dbReference type="RefSeq" id="WP_203849062.1">
    <property type="nucleotide sequence ID" value="NZ_BAAAVW010000018.1"/>
</dbReference>
<evidence type="ECO:0000256" key="8">
    <source>
        <dbReference type="RuleBase" id="RU367016"/>
    </source>
</evidence>
<evidence type="ECO:0008006" key="14">
    <source>
        <dbReference type="Google" id="ProtNLM"/>
    </source>
</evidence>
<keyword evidence="6 8" id="KW-1133">Transmembrane helix</keyword>
<protein>
    <recommendedName>
        <fullName evidence="14">DedA family protein</fullName>
    </recommendedName>
</protein>
<dbReference type="AlphaFoldDB" id="A0A919UD53"/>
<dbReference type="Gene3D" id="1.10.1470.10">
    <property type="entry name" value="YjbJ"/>
    <property type="match status" value="1"/>
</dbReference>
<dbReference type="Pfam" id="PF05532">
    <property type="entry name" value="CsbD"/>
    <property type="match status" value="1"/>
</dbReference>